<proteinExistence type="predicted"/>
<dbReference type="Gene3D" id="1.10.10.10">
    <property type="entry name" value="Winged helix-like DNA-binding domain superfamily/Winged helix DNA-binding domain"/>
    <property type="match status" value="1"/>
</dbReference>
<keyword evidence="2" id="KW-1185">Reference proteome</keyword>
<dbReference type="InterPro" id="IPR016032">
    <property type="entry name" value="Sig_transdc_resp-reg_C-effctor"/>
</dbReference>
<gene>
    <name evidence="1" type="ORF">E4Q23_21115</name>
</gene>
<dbReference type="EMBL" id="SPMY01000102">
    <property type="protein sequence ID" value="NMQ30034.1"/>
    <property type="molecule type" value="Genomic_DNA"/>
</dbReference>
<dbReference type="SUPFAM" id="SSF46894">
    <property type="entry name" value="C-terminal effector domain of the bipartite response regulators"/>
    <property type="match status" value="1"/>
</dbReference>
<dbReference type="Proteomes" id="UP000749010">
    <property type="component" value="Unassembled WGS sequence"/>
</dbReference>
<reference evidence="1 2" key="1">
    <citation type="submission" date="2019-03" db="EMBL/GenBank/DDBJ databases">
        <title>Metabolic reconstructions from genomes of highly enriched 'Candidatus Accumulibacter' and 'Candidatus Competibacter' bioreactor populations.</title>
        <authorList>
            <person name="Annavajhala M.K."/>
            <person name="Welles L."/>
            <person name="Abbas B."/>
            <person name="Sorokin D."/>
            <person name="Park H."/>
            <person name="Van Loosdrecht M."/>
            <person name="Chandran K."/>
        </authorList>
    </citation>
    <scope>NUCLEOTIDE SEQUENCE [LARGE SCALE GENOMIC DNA]</scope>
    <source>
        <strain evidence="1 2">SBR_S</strain>
    </source>
</reference>
<sequence length="55" mass="6061">MAWNRIAEILALSPHTVRDYVQDIYRRAGVNGYEKLVSKLANANGASPSAKDPMT</sequence>
<dbReference type="InterPro" id="IPR036388">
    <property type="entry name" value="WH-like_DNA-bd_sf"/>
</dbReference>
<accession>A0ABX1U4F5</accession>
<protein>
    <submittedName>
        <fullName evidence="1">Helix-turn-helix transcriptional regulator</fullName>
    </submittedName>
</protein>
<organism evidence="1 2">
    <name type="scientific">Candidatus Accumulibacter phosphatis</name>
    <dbReference type="NCBI Taxonomy" id="327160"/>
    <lineage>
        <taxon>Bacteria</taxon>
        <taxon>Pseudomonadati</taxon>
        <taxon>Pseudomonadota</taxon>
        <taxon>Betaproteobacteria</taxon>
        <taxon>Candidatus Accumulibacter</taxon>
    </lineage>
</organism>
<evidence type="ECO:0000313" key="1">
    <source>
        <dbReference type="EMBL" id="NMQ30034.1"/>
    </source>
</evidence>
<evidence type="ECO:0000313" key="2">
    <source>
        <dbReference type="Proteomes" id="UP000749010"/>
    </source>
</evidence>
<name>A0ABX1U4F5_9PROT</name>
<comment type="caution">
    <text evidence="1">The sequence shown here is derived from an EMBL/GenBank/DDBJ whole genome shotgun (WGS) entry which is preliminary data.</text>
</comment>